<feature type="binding site" evidence="17">
    <location>
        <position position="263"/>
    </location>
    <ligand>
        <name>Zn(2+)</name>
        <dbReference type="ChEBI" id="CHEBI:29105"/>
    </ligand>
</feature>
<keyword evidence="16 17" id="KW-0170">Cobalt</keyword>
<evidence type="ECO:0000259" key="18">
    <source>
        <dbReference type="Pfam" id="PF01761"/>
    </source>
</evidence>
<comment type="function">
    <text evidence="17">Catalyzes the conversion of 3-deoxy-D-arabino-heptulosonate 7-phosphate (DAHP) to dehydroquinate (DHQ).</text>
</comment>
<comment type="similarity">
    <text evidence="5 17">Belongs to the sugar phosphate cyclases superfamily. Dehydroquinate synthase family.</text>
</comment>
<evidence type="ECO:0000256" key="2">
    <source>
        <dbReference type="ARBA" id="ARBA00001911"/>
    </source>
</evidence>
<evidence type="ECO:0000256" key="11">
    <source>
        <dbReference type="ARBA" id="ARBA00022741"/>
    </source>
</evidence>
<dbReference type="RefSeq" id="WP_015882516.1">
    <property type="nucleotide sequence ID" value="NC_012669.1"/>
</dbReference>
<evidence type="ECO:0000256" key="5">
    <source>
        <dbReference type="ARBA" id="ARBA00005412"/>
    </source>
</evidence>
<dbReference type="InterPro" id="IPR056179">
    <property type="entry name" value="DHQS_C"/>
</dbReference>
<evidence type="ECO:0000256" key="17">
    <source>
        <dbReference type="HAMAP-Rule" id="MF_00110"/>
    </source>
</evidence>
<feature type="binding site" evidence="17">
    <location>
        <position position="184"/>
    </location>
    <ligand>
        <name>Zn(2+)</name>
        <dbReference type="ChEBI" id="CHEBI:29105"/>
    </ligand>
</feature>
<comment type="pathway">
    <text evidence="4 17">Metabolic intermediate biosynthesis; chorismate biosynthesis; chorismate from D-erythrose 4-phosphate and phosphoenolpyruvate: step 2/7.</text>
</comment>
<comment type="cofactor">
    <cofactor evidence="2 17">
        <name>NAD(+)</name>
        <dbReference type="ChEBI" id="CHEBI:57540"/>
    </cofactor>
</comment>
<keyword evidence="14 17" id="KW-0057">Aromatic amino acid biosynthesis</keyword>
<dbReference type="Gene3D" id="1.20.1090.10">
    <property type="entry name" value="Dehydroquinate synthase-like - alpha domain"/>
    <property type="match status" value="1"/>
</dbReference>
<keyword evidence="8 17" id="KW-0963">Cytoplasm</keyword>
<dbReference type="PIRSF" id="PIRSF001455">
    <property type="entry name" value="DHQ_synth"/>
    <property type="match status" value="1"/>
</dbReference>
<evidence type="ECO:0000256" key="9">
    <source>
        <dbReference type="ARBA" id="ARBA00022605"/>
    </source>
</evidence>
<feature type="binding site" evidence="17">
    <location>
        <begin position="169"/>
        <end position="172"/>
    </location>
    <ligand>
        <name>NAD(+)</name>
        <dbReference type="ChEBI" id="CHEBI:57540"/>
    </ligand>
</feature>
<dbReference type="InterPro" id="IPR050071">
    <property type="entry name" value="Dehydroquinate_synthase"/>
</dbReference>
<dbReference type="GO" id="GO:0000166">
    <property type="term" value="F:nucleotide binding"/>
    <property type="evidence" value="ECO:0007669"/>
    <property type="project" value="UniProtKB-KW"/>
</dbReference>
<dbReference type="InterPro" id="IPR030963">
    <property type="entry name" value="DHQ_synth_fam"/>
</dbReference>
<evidence type="ECO:0000256" key="12">
    <source>
        <dbReference type="ARBA" id="ARBA00022833"/>
    </source>
</evidence>
<dbReference type="PANTHER" id="PTHR43622:SF7">
    <property type="entry name" value="3-DEHYDROQUINATE SYNTHASE, CHLOROPLASTIC"/>
    <property type="match status" value="1"/>
</dbReference>
<feature type="domain" description="3-dehydroquinate synthase C-terminal" evidence="19">
    <location>
        <begin position="181"/>
        <end position="323"/>
    </location>
</feature>
<feature type="binding site" evidence="17">
    <location>
        <begin position="71"/>
        <end position="76"/>
    </location>
    <ligand>
        <name>NAD(+)</name>
        <dbReference type="ChEBI" id="CHEBI:57540"/>
    </ligand>
</feature>
<dbReference type="SUPFAM" id="SSF56796">
    <property type="entry name" value="Dehydroquinate synthase-like"/>
    <property type="match status" value="1"/>
</dbReference>
<dbReference type="AlphaFoldDB" id="C5C5T5"/>
<dbReference type="GO" id="GO:0046872">
    <property type="term" value="F:metal ion binding"/>
    <property type="evidence" value="ECO:0007669"/>
    <property type="project" value="UniProtKB-KW"/>
</dbReference>
<dbReference type="GO" id="GO:0009073">
    <property type="term" value="P:aromatic amino acid family biosynthetic process"/>
    <property type="evidence" value="ECO:0007669"/>
    <property type="project" value="UniProtKB-KW"/>
</dbReference>
<keyword evidence="21" id="KW-1185">Reference proteome</keyword>
<feature type="binding site" evidence="17">
    <location>
        <begin position="105"/>
        <end position="109"/>
    </location>
    <ligand>
        <name>NAD(+)</name>
        <dbReference type="ChEBI" id="CHEBI:57540"/>
    </ligand>
</feature>
<dbReference type="InterPro" id="IPR016037">
    <property type="entry name" value="DHQ_synth_AroB"/>
</dbReference>
<keyword evidence="12 17" id="KW-0862">Zinc</keyword>
<evidence type="ECO:0000256" key="6">
    <source>
        <dbReference type="ARBA" id="ARBA00013031"/>
    </source>
</evidence>
<dbReference type="CDD" id="cd08195">
    <property type="entry name" value="DHQS"/>
    <property type="match status" value="1"/>
</dbReference>
<keyword evidence="13 17" id="KW-0520">NAD</keyword>
<dbReference type="Proteomes" id="UP000007962">
    <property type="component" value="Chromosome"/>
</dbReference>
<dbReference type="PANTHER" id="PTHR43622">
    <property type="entry name" value="3-DEHYDROQUINATE SYNTHASE"/>
    <property type="match status" value="1"/>
</dbReference>
<evidence type="ECO:0000256" key="7">
    <source>
        <dbReference type="ARBA" id="ARBA00017684"/>
    </source>
</evidence>
<dbReference type="UniPathway" id="UPA00053">
    <property type="reaction ID" value="UER00085"/>
</dbReference>
<dbReference type="GO" id="GO:0003856">
    <property type="term" value="F:3-dehydroquinate synthase activity"/>
    <property type="evidence" value="ECO:0007669"/>
    <property type="project" value="UniProtKB-UniRule"/>
</dbReference>
<evidence type="ECO:0000256" key="16">
    <source>
        <dbReference type="ARBA" id="ARBA00023285"/>
    </source>
</evidence>
<keyword evidence="11 17" id="KW-0547">Nucleotide-binding</keyword>
<dbReference type="Pfam" id="PF24621">
    <property type="entry name" value="DHQS_C"/>
    <property type="match status" value="1"/>
</dbReference>
<keyword evidence="9 17" id="KW-0028">Amino-acid biosynthesis</keyword>
<sequence>MSAATRITVSAEHTYDVVVGRGLLGELPALVGPDARRVLVLYPRALDATAEVVRVELAEAGYEAYAAEVPDAEEAKTAQVAAFCWGVLGQAGFTRTDVVVGLGGGATTDLAGFVAATWLRGVRVVQLPTTLLAMVDAAVGGKTGINTAEGKNLVGAFHSPAGVLADLDTLATLPRHDLVAGLAEVVKCGFIADPRILELIEADPSAAMDPASDVLRELIERAIAVKARVVSADLREASLREILNYGHTLGHAIEHAERYQWRHGAAVSVGMVFAAELARLASGLSDDVVARHRAILTSLGLPVTYRGDRWGQLLDAMRRDKKTRGDLLRFVVLSDVGAPTRLEGPDPALLAAAYAEISRDVTPGSNRVEL</sequence>
<dbReference type="GO" id="GO:0008652">
    <property type="term" value="P:amino acid biosynthetic process"/>
    <property type="evidence" value="ECO:0007669"/>
    <property type="project" value="UniProtKB-KW"/>
</dbReference>
<evidence type="ECO:0000256" key="8">
    <source>
        <dbReference type="ARBA" id="ARBA00022490"/>
    </source>
</evidence>
<comment type="catalytic activity">
    <reaction evidence="1 17">
        <text>7-phospho-2-dehydro-3-deoxy-D-arabino-heptonate = 3-dehydroquinate + phosphate</text>
        <dbReference type="Rhea" id="RHEA:21968"/>
        <dbReference type="ChEBI" id="CHEBI:32364"/>
        <dbReference type="ChEBI" id="CHEBI:43474"/>
        <dbReference type="ChEBI" id="CHEBI:58394"/>
        <dbReference type="EC" id="4.2.3.4"/>
    </reaction>
</comment>
<keyword evidence="15 17" id="KW-0456">Lyase</keyword>
<proteinExistence type="inferred from homology"/>
<evidence type="ECO:0000256" key="15">
    <source>
        <dbReference type="ARBA" id="ARBA00023239"/>
    </source>
</evidence>
<dbReference type="GO" id="GO:0009423">
    <property type="term" value="P:chorismate biosynthetic process"/>
    <property type="evidence" value="ECO:0007669"/>
    <property type="project" value="UniProtKB-UniRule"/>
</dbReference>
<feature type="binding site" evidence="17">
    <location>
        <begin position="129"/>
        <end position="130"/>
    </location>
    <ligand>
        <name>NAD(+)</name>
        <dbReference type="ChEBI" id="CHEBI:57540"/>
    </ligand>
</feature>
<evidence type="ECO:0000313" key="21">
    <source>
        <dbReference type="Proteomes" id="UP000007962"/>
    </source>
</evidence>
<dbReference type="EC" id="4.2.3.4" evidence="6 17"/>
<evidence type="ECO:0000256" key="10">
    <source>
        <dbReference type="ARBA" id="ARBA00022723"/>
    </source>
</evidence>
<dbReference type="EMBL" id="CP001618">
    <property type="protein sequence ID" value="ACQ80276.1"/>
    <property type="molecule type" value="Genomic_DNA"/>
</dbReference>
<dbReference type="HAMAP" id="MF_00110">
    <property type="entry name" value="DHQ_synthase"/>
    <property type="match status" value="1"/>
</dbReference>
<organism evidence="20 21">
    <name type="scientific">Beutenbergia cavernae (strain ATCC BAA-8 / DSM 12333 / CCUG 43141 / JCM 11478 / NBRC 16432 / NCIMB 13614 / HKI 0122)</name>
    <dbReference type="NCBI Taxonomy" id="471853"/>
    <lineage>
        <taxon>Bacteria</taxon>
        <taxon>Bacillati</taxon>
        <taxon>Actinomycetota</taxon>
        <taxon>Actinomycetes</taxon>
        <taxon>Micrococcales</taxon>
        <taxon>Beutenbergiaceae</taxon>
        <taxon>Beutenbergia</taxon>
    </lineage>
</organism>
<protein>
    <recommendedName>
        <fullName evidence="7 17">3-dehydroquinate synthase</fullName>
        <shortName evidence="17">DHQS</shortName>
        <ecNumber evidence="6 17">4.2.3.4</ecNumber>
    </recommendedName>
</protein>
<name>C5C5T5_BEUC1</name>
<dbReference type="HOGENOM" id="CLU_001201_0_3_11"/>
<accession>C5C5T5</accession>
<dbReference type="Pfam" id="PF01761">
    <property type="entry name" value="DHQ_synthase"/>
    <property type="match status" value="1"/>
</dbReference>
<evidence type="ECO:0000313" key="20">
    <source>
        <dbReference type="EMBL" id="ACQ80276.1"/>
    </source>
</evidence>
<evidence type="ECO:0000256" key="14">
    <source>
        <dbReference type="ARBA" id="ARBA00023141"/>
    </source>
</evidence>
<feature type="binding site" evidence="17">
    <location>
        <position position="247"/>
    </location>
    <ligand>
        <name>Zn(2+)</name>
        <dbReference type="ChEBI" id="CHEBI:29105"/>
    </ligand>
</feature>
<reference evidence="20 21" key="1">
    <citation type="journal article" date="2009" name="Stand. Genomic Sci.">
        <title>Complete genome sequence of Beutenbergia cavernae type strain (HKI 0122).</title>
        <authorList>
            <person name="Land M."/>
            <person name="Pukall R."/>
            <person name="Abt B."/>
            <person name="Goker M."/>
            <person name="Rohde M."/>
            <person name="Glavina Del Rio T."/>
            <person name="Tice H."/>
            <person name="Copeland A."/>
            <person name="Cheng J.F."/>
            <person name="Lucas S."/>
            <person name="Chen F."/>
            <person name="Nolan M."/>
            <person name="Bruce D."/>
            <person name="Goodwin L."/>
            <person name="Pitluck S."/>
            <person name="Ivanova N."/>
            <person name="Mavromatis K."/>
            <person name="Ovchinnikova G."/>
            <person name="Pati A."/>
            <person name="Chen A."/>
            <person name="Palaniappan K."/>
            <person name="Hauser L."/>
            <person name="Chang Y.J."/>
            <person name="Jefferies C.C."/>
            <person name="Saunders E."/>
            <person name="Brettin T."/>
            <person name="Detter J.C."/>
            <person name="Han C."/>
            <person name="Chain P."/>
            <person name="Bristow J."/>
            <person name="Eisen J.A."/>
            <person name="Markowitz V."/>
            <person name="Hugenholtz P."/>
            <person name="Kyrpides N.C."/>
            <person name="Klenk H.P."/>
            <person name="Lapidus A."/>
        </authorList>
    </citation>
    <scope>NUCLEOTIDE SEQUENCE [LARGE SCALE GENOMIC DNA]</scope>
    <source>
        <strain evidence="21">ATCC BAA-8 / DSM 12333 / NBRC 16432</strain>
    </source>
</reference>
<dbReference type="GO" id="GO:0005737">
    <property type="term" value="C:cytoplasm"/>
    <property type="evidence" value="ECO:0007669"/>
    <property type="project" value="UniProtKB-SubCell"/>
</dbReference>
<evidence type="ECO:0000256" key="13">
    <source>
        <dbReference type="ARBA" id="ARBA00023027"/>
    </source>
</evidence>
<dbReference type="OrthoDB" id="9806583at2"/>
<dbReference type="InterPro" id="IPR030960">
    <property type="entry name" value="DHQS/DOIS_N"/>
</dbReference>
<gene>
    <name evidence="17" type="primary">aroB</name>
    <name evidence="20" type="ordered locus">Bcav_2021</name>
</gene>
<evidence type="ECO:0000256" key="3">
    <source>
        <dbReference type="ARBA" id="ARBA00004496"/>
    </source>
</evidence>
<evidence type="ECO:0000256" key="4">
    <source>
        <dbReference type="ARBA" id="ARBA00004661"/>
    </source>
</evidence>
<dbReference type="STRING" id="471853.Bcav_2021"/>
<dbReference type="FunFam" id="3.40.50.1970:FF:000012">
    <property type="entry name" value="3-dehydroquinate synthase"/>
    <property type="match status" value="1"/>
</dbReference>
<dbReference type="eggNOG" id="COG0337">
    <property type="taxonomic scope" value="Bacteria"/>
</dbReference>
<feature type="binding site" evidence="17">
    <location>
        <position position="142"/>
    </location>
    <ligand>
        <name>NAD(+)</name>
        <dbReference type="ChEBI" id="CHEBI:57540"/>
    </ligand>
</feature>
<evidence type="ECO:0000256" key="1">
    <source>
        <dbReference type="ARBA" id="ARBA00001393"/>
    </source>
</evidence>
<dbReference type="KEGG" id="bcv:Bcav_2021"/>
<comment type="subcellular location">
    <subcellularLocation>
        <location evidence="3 17">Cytoplasm</location>
    </subcellularLocation>
</comment>
<dbReference type="NCBIfam" id="TIGR01357">
    <property type="entry name" value="aroB"/>
    <property type="match status" value="1"/>
</dbReference>
<feature type="binding site" evidence="17">
    <location>
        <position position="151"/>
    </location>
    <ligand>
        <name>NAD(+)</name>
        <dbReference type="ChEBI" id="CHEBI:57540"/>
    </ligand>
</feature>
<comment type="cofactor">
    <cofactor evidence="17">
        <name>Co(2+)</name>
        <dbReference type="ChEBI" id="CHEBI:48828"/>
    </cofactor>
    <cofactor evidence="17">
        <name>Zn(2+)</name>
        <dbReference type="ChEBI" id="CHEBI:29105"/>
    </cofactor>
    <text evidence="17">Binds 1 divalent metal cation per subunit. Can use either Co(2+) or Zn(2+).</text>
</comment>
<keyword evidence="10 17" id="KW-0479">Metal-binding</keyword>
<evidence type="ECO:0000259" key="19">
    <source>
        <dbReference type="Pfam" id="PF24621"/>
    </source>
</evidence>
<feature type="domain" description="3-dehydroquinate synthase N-terminal" evidence="18">
    <location>
        <begin position="68"/>
        <end position="178"/>
    </location>
</feature>
<dbReference type="Gene3D" id="3.40.50.1970">
    <property type="match status" value="1"/>
</dbReference>